<dbReference type="Proteomes" id="UP001523262">
    <property type="component" value="Unassembled WGS sequence"/>
</dbReference>
<protein>
    <submittedName>
        <fullName evidence="1">Uncharacterized protein</fullName>
    </submittedName>
</protein>
<dbReference type="EMBL" id="JAMQCR010000002">
    <property type="protein sequence ID" value="MCM2535021.1"/>
    <property type="molecule type" value="Genomic_DNA"/>
</dbReference>
<organism evidence="1 2">
    <name type="scientific">Neobacillus pocheonensis</name>
    <dbReference type="NCBI Taxonomy" id="363869"/>
    <lineage>
        <taxon>Bacteria</taxon>
        <taxon>Bacillati</taxon>
        <taxon>Bacillota</taxon>
        <taxon>Bacilli</taxon>
        <taxon>Bacillales</taxon>
        <taxon>Bacillaceae</taxon>
        <taxon>Neobacillus</taxon>
    </lineage>
</organism>
<name>A0ABT0WFD1_9BACI</name>
<proteinExistence type="predicted"/>
<gene>
    <name evidence="1" type="ORF">NDK43_25105</name>
</gene>
<reference evidence="1 2" key="1">
    <citation type="submission" date="2022-06" db="EMBL/GenBank/DDBJ databases">
        <authorList>
            <person name="Jeon C.O."/>
        </authorList>
    </citation>
    <scope>NUCLEOTIDE SEQUENCE [LARGE SCALE GENOMIC DNA]</scope>
    <source>
        <strain evidence="1 2">KCTC 13943</strain>
    </source>
</reference>
<evidence type="ECO:0000313" key="1">
    <source>
        <dbReference type="EMBL" id="MCM2535021.1"/>
    </source>
</evidence>
<keyword evidence="2" id="KW-1185">Reference proteome</keyword>
<comment type="caution">
    <text evidence="1">The sequence shown here is derived from an EMBL/GenBank/DDBJ whole genome shotgun (WGS) entry which is preliminary data.</text>
</comment>
<accession>A0ABT0WFD1</accession>
<evidence type="ECO:0000313" key="2">
    <source>
        <dbReference type="Proteomes" id="UP001523262"/>
    </source>
</evidence>
<sequence>MVKEGDRYELQPKSDVIEDRSSLKELIHIFDGDLNEIGNAKTALSKSWFDNSRTSIKVKQLKDNLYNYLRNRQKANAERIQWTTFKDAKNKIKGEGFIKEEPENNTNRDVGQACFTSFNLRATKKYKHKDVLAFCLYRFMNPIEKHFFDQQNVKVDEDLLALSDLLQWIFRSAVRDGKPINIYIPSRRMRDLLKKWLNNELPCSNVSNASDVFPRKLASRPC</sequence>